<feature type="signal peptide" evidence="1">
    <location>
        <begin position="1"/>
        <end position="23"/>
    </location>
</feature>
<dbReference type="EMBL" id="JAZDQV010000004">
    <property type="protein sequence ID" value="MEE1877220.1"/>
    <property type="molecule type" value="Genomic_DNA"/>
</dbReference>
<evidence type="ECO:0000313" key="3">
    <source>
        <dbReference type="Proteomes" id="UP001343492"/>
    </source>
</evidence>
<dbReference type="RefSeq" id="WP_354144326.1">
    <property type="nucleotide sequence ID" value="NZ_JAZDQV010000004.1"/>
</dbReference>
<accession>A0ABU7GDP5</accession>
<evidence type="ECO:0000256" key="1">
    <source>
        <dbReference type="SAM" id="SignalP"/>
    </source>
</evidence>
<keyword evidence="1" id="KW-0732">Signal</keyword>
<comment type="caution">
    <text evidence="2">The sequence shown here is derived from an EMBL/GenBank/DDBJ whole genome shotgun (WGS) entry which is preliminary data.</text>
</comment>
<protein>
    <recommendedName>
        <fullName evidence="4">Lipoprotein</fullName>
    </recommendedName>
</protein>
<name>A0ABU7GDP5_9SPHN</name>
<keyword evidence="3" id="KW-1185">Reference proteome</keyword>
<reference evidence="2 3" key="1">
    <citation type="submission" date="2024-01" db="EMBL/GenBank/DDBJ databases">
        <title>The genome sequence of Erythrobacteraceae sp. strain 1XM1-14.</title>
        <authorList>
            <person name="Liu Y."/>
        </authorList>
    </citation>
    <scope>NUCLEOTIDE SEQUENCE [LARGE SCALE GENOMIC DNA]</scope>
    <source>
        <strain evidence="2 3">1XM1-14</strain>
    </source>
</reference>
<dbReference type="InterPro" id="IPR028994">
    <property type="entry name" value="Integrin_alpha_N"/>
</dbReference>
<dbReference type="PROSITE" id="PS51257">
    <property type="entry name" value="PROKAR_LIPOPROTEIN"/>
    <property type="match status" value="1"/>
</dbReference>
<dbReference type="SUPFAM" id="SSF69318">
    <property type="entry name" value="Integrin alpha N-terminal domain"/>
    <property type="match status" value="1"/>
</dbReference>
<dbReference type="Proteomes" id="UP001343492">
    <property type="component" value="Unassembled WGS sequence"/>
</dbReference>
<organism evidence="2 3">
    <name type="scientific">Altererythrobacter litoralis</name>
    <dbReference type="NCBI Taxonomy" id="3113904"/>
    <lineage>
        <taxon>Bacteria</taxon>
        <taxon>Pseudomonadati</taxon>
        <taxon>Pseudomonadota</taxon>
        <taxon>Alphaproteobacteria</taxon>
        <taxon>Sphingomonadales</taxon>
        <taxon>Erythrobacteraceae</taxon>
        <taxon>Altererythrobacter</taxon>
    </lineage>
</organism>
<gene>
    <name evidence="2" type="ORF">VRS74_05920</name>
</gene>
<evidence type="ECO:0000313" key="2">
    <source>
        <dbReference type="EMBL" id="MEE1877220.1"/>
    </source>
</evidence>
<proteinExistence type="predicted"/>
<sequence>MLRLLAAPAILLTIAACSQPEEAAPPAETAAEDVSPAPASRDEDIRHFLAQEYADYLPLSYAVAWTDLDSDGADEAIVHVVSPMLCGSGGCNTLVLASAGPMWRKVGDISVSRTPIAVMESSSNGWKDIAVAIAGGGGPSGSALLKFDGTKYPSNPTVPPAEMTAAAGNQVLAEEPELIELKPETASAD</sequence>
<feature type="chain" id="PRO_5045609115" description="Lipoprotein" evidence="1">
    <location>
        <begin position="24"/>
        <end position="189"/>
    </location>
</feature>
<evidence type="ECO:0008006" key="4">
    <source>
        <dbReference type="Google" id="ProtNLM"/>
    </source>
</evidence>